<dbReference type="AlphaFoldDB" id="A0AAV7M5E5"/>
<evidence type="ECO:0000256" key="1">
    <source>
        <dbReference type="SAM" id="MobiDB-lite"/>
    </source>
</evidence>
<evidence type="ECO:0000313" key="2">
    <source>
        <dbReference type="EMBL" id="KAJ1097727.1"/>
    </source>
</evidence>
<protein>
    <submittedName>
        <fullName evidence="2">Uncharacterized protein</fullName>
    </submittedName>
</protein>
<organism evidence="2 3">
    <name type="scientific">Pleurodeles waltl</name>
    <name type="common">Iberian ribbed newt</name>
    <dbReference type="NCBI Taxonomy" id="8319"/>
    <lineage>
        <taxon>Eukaryota</taxon>
        <taxon>Metazoa</taxon>
        <taxon>Chordata</taxon>
        <taxon>Craniata</taxon>
        <taxon>Vertebrata</taxon>
        <taxon>Euteleostomi</taxon>
        <taxon>Amphibia</taxon>
        <taxon>Batrachia</taxon>
        <taxon>Caudata</taxon>
        <taxon>Salamandroidea</taxon>
        <taxon>Salamandridae</taxon>
        <taxon>Pleurodelinae</taxon>
        <taxon>Pleurodeles</taxon>
    </lineage>
</organism>
<reference evidence="2" key="1">
    <citation type="journal article" date="2022" name="bioRxiv">
        <title>Sequencing and chromosome-scale assembly of the giantPleurodeles waltlgenome.</title>
        <authorList>
            <person name="Brown T."/>
            <person name="Elewa A."/>
            <person name="Iarovenko S."/>
            <person name="Subramanian E."/>
            <person name="Araus A.J."/>
            <person name="Petzold A."/>
            <person name="Susuki M."/>
            <person name="Suzuki K.-i.T."/>
            <person name="Hayashi T."/>
            <person name="Toyoda A."/>
            <person name="Oliveira C."/>
            <person name="Osipova E."/>
            <person name="Leigh N.D."/>
            <person name="Simon A."/>
            <person name="Yun M.H."/>
        </authorList>
    </citation>
    <scope>NUCLEOTIDE SEQUENCE</scope>
    <source>
        <strain evidence="2">20211129_DDA</strain>
        <tissue evidence="2">Liver</tissue>
    </source>
</reference>
<proteinExistence type="predicted"/>
<comment type="caution">
    <text evidence="2">The sequence shown here is derived from an EMBL/GenBank/DDBJ whole genome shotgun (WGS) entry which is preliminary data.</text>
</comment>
<dbReference type="Proteomes" id="UP001066276">
    <property type="component" value="Chromosome 10"/>
</dbReference>
<accession>A0AAV7M5E5</accession>
<keyword evidence="3" id="KW-1185">Reference proteome</keyword>
<sequence length="102" mass="11453">MPRGSGPRATQRSLRHPVSAGRQERVRKPWQLLASPSRGRWRRDLLGPREAVQAAGRERGIQRRRGRSPRPRVWSGPLDQLAGPDGHGGELGRWAPKEWGAL</sequence>
<name>A0AAV7M5E5_PLEWA</name>
<feature type="region of interest" description="Disordered" evidence="1">
    <location>
        <begin position="1"/>
        <end position="29"/>
    </location>
</feature>
<gene>
    <name evidence="2" type="ORF">NDU88_002844</name>
</gene>
<dbReference type="EMBL" id="JANPWB010000014">
    <property type="protein sequence ID" value="KAJ1097727.1"/>
    <property type="molecule type" value="Genomic_DNA"/>
</dbReference>
<evidence type="ECO:0000313" key="3">
    <source>
        <dbReference type="Proteomes" id="UP001066276"/>
    </source>
</evidence>
<feature type="region of interest" description="Disordered" evidence="1">
    <location>
        <begin position="47"/>
        <end position="102"/>
    </location>
</feature>